<comment type="caution">
    <text evidence="1">The sequence shown here is derived from an EMBL/GenBank/DDBJ whole genome shotgun (WGS) entry which is preliminary data.</text>
</comment>
<evidence type="ECO:0000313" key="1">
    <source>
        <dbReference type="EMBL" id="ELR72378.1"/>
    </source>
</evidence>
<sequence>MSDKEKIIDGLASLYLLKEQVNKQIDYAALTIEGESWEDLPYVKDNLIQCKIKLELMQKRIDEVLSNCG</sequence>
<name>L8JW05_9BACT</name>
<dbReference type="Proteomes" id="UP000011135">
    <property type="component" value="Unassembled WGS sequence"/>
</dbReference>
<keyword evidence="2" id="KW-1185">Reference proteome</keyword>
<reference evidence="1 2" key="1">
    <citation type="submission" date="2012-12" db="EMBL/GenBank/DDBJ databases">
        <title>Genome assembly of Fulvivirga imtechensis AK7.</title>
        <authorList>
            <person name="Nupur N."/>
            <person name="Khatri I."/>
            <person name="Kumar R."/>
            <person name="Subramanian S."/>
            <person name="Pinnaka A."/>
        </authorList>
    </citation>
    <scope>NUCLEOTIDE SEQUENCE [LARGE SCALE GENOMIC DNA]</scope>
    <source>
        <strain evidence="1 2">AK7</strain>
    </source>
</reference>
<proteinExistence type="predicted"/>
<protein>
    <submittedName>
        <fullName evidence="1">Uncharacterized protein</fullName>
    </submittedName>
</protein>
<dbReference type="AlphaFoldDB" id="L8JW05"/>
<dbReference type="RefSeq" id="WP_009579095.1">
    <property type="nucleotide sequence ID" value="NZ_AMZN01000024.1"/>
</dbReference>
<dbReference type="EMBL" id="AMZN01000024">
    <property type="protein sequence ID" value="ELR72378.1"/>
    <property type="molecule type" value="Genomic_DNA"/>
</dbReference>
<evidence type="ECO:0000313" key="2">
    <source>
        <dbReference type="Proteomes" id="UP000011135"/>
    </source>
</evidence>
<gene>
    <name evidence="1" type="ORF">C900_01660</name>
</gene>
<organism evidence="1 2">
    <name type="scientific">Fulvivirga imtechensis AK7</name>
    <dbReference type="NCBI Taxonomy" id="1237149"/>
    <lineage>
        <taxon>Bacteria</taxon>
        <taxon>Pseudomonadati</taxon>
        <taxon>Bacteroidota</taxon>
        <taxon>Cytophagia</taxon>
        <taxon>Cytophagales</taxon>
        <taxon>Fulvivirgaceae</taxon>
        <taxon>Fulvivirga</taxon>
    </lineage>
</organism>
<accession>L8JW05</accession>